<keyword evidence="2" id="KW-1185">Reference proteome</keyword>
<name>A0ABW4ZTU2_9BACL</name>
<comment type="caution">
    <text evidence="1">The sequence shown here is derived from an EMBL/GenBank/DDBJ whole genome shotgun (WGS) entry which is preliminary data.</text>
</comment>
<dbReference type="RefSeq" id="WP_386043799.1">
    <property type="nucleotide sequence ID" value="NZ_JBHUIO010000002.1"/>
</dbReference>
<evidence type="ECO:0000313" key="1">
    <source>
        <dbReference type="EMBL" id="MFD2168779.1"/>
    </source>
</evidence>
<sequence>METFTEERLEMLRKQWEEHLPSLATSGEPFYSLMKFEGEKNLGEIYAYPGIDLPFGRQAMVVPLFPVEAVARECEGVVRNSNPEWRAVGISEQFLGAVLSLLEYQELKLVIGVSPTKSIVCDLGKVPELVEKIRAEGFSEELLAPIVDTDPQ</sequence>
<reference evidence="2" key="1">
    <citation type="journal article" date="2019" name="Int. J. Syst. Evol. Microbiol.">
        <title>The Global Catalogue of Microorganisms (GCM) 10K type strain sequencing project: providing services to taxonomists for standard genome sequencing and annotation.</title>
        <authorList>
            <consortium name="The Broad Institute Genomics Platform"/>
            <consortium name="The Broad Institute Genome Sequencing Center for Infectious Disease"/>
            <person name="Wu L."/>
            <person name="Ma J."/>
        </authorList>
    </citation>
    <scope>NUCLEOTIDE SEQUENCE [LARGE SCALE GENOMIC DNA]</scope>
    <source>
        <strain evidence="2">CGMCC 1.13574</strain>
    </source>
</reference>
<gene>
    <name evidence="1" type="ORF">ACFSOY_01940</name>
</gene>
<dbReference type="Proteomes" id="UP001597343">
    <property type="component" value="Unassembled WGS sequence"/>
</dbReference>
<organism evidence="1 2">
    <name type="scientific">Tumebacillus lipolyticus</name>
    <dbReference type="NCBI Taxonomy" id="1280370"/>
    <lineage>
        <taxon>Bacteria</taxon>
        <taxon>Bacillati</taxon>
        <taxon>Bacillota</taxon>
        <taxon>Bacilli</taxon>
        <taxon>Bacillales</taxon>
        <taxon>Alicyclobacillaceae</taxon>
        <taxon>Tumebacillus</taxon>
    </lineage>
</organism>
<dbReference type="EMBL" id="JBHUIO010000002">
    <property type="protein sequence ID" value="MFD2168779.1"/>
    <property type="molecule type" value="Genomic_DNA"/>
</dbReference>
<accession>A0ABW4ZTU2</accession>
<proteinExistence type="predicted"/>
<evidence type="ECO:0000313" key="2">
    <source>
        <dbReference type="Proteomes" id="UP001597343"/>
    </source>
</evidence>
<protein>
    <submittedName>
        <fullName evidence="1">Uncharacterized protein</fullName>
    </submittedName>
</protein>